<organism evidence="1 2">
    <name type="scientific">Pleurodeles waltl</name>
    <name type="common">Iberian ribbed newt</name>
    <dbReference type="NCBI Taxonomy" id="8319"/>
    <lineage>
        <taxon>Eukaryota</taxon>
        <taxon>Metazoa</taxon>
        <taxon>Chordata</taxon>
        <taxon>Craniata</taxon>
        <taxon>Vertebrata</taxon>
        <taxon>Euteleostomi</taxon>
        <taxon>Amphibia</taxon>
        <taxon>Batrachia</taxon>
        <taxon>Caudata</taxon>
        <taxon>Salamandroidea</taxon>
        <taxon>Salamandridae</taxon>
        <taxon>Pleurodelinae</taxon>
        <taxon>Pleurodeles</taxon>
    </lineage>
</organism>
<dbReference type="Proteomes" id="UP001066276">
    <property type="component" value="Chromosome 12"/>
</dbReference>
<keyword evidence="2" id="KW-1185">Reference proteome</keyword>
<reference evidence="1" key="1">
    <citation type="journal article" date="2022" name="bioRxiv">
        <title>Sequencing and chromosome-scale assembly of the giantPleurodeles waltlgenome.</title>
        <authorList>
            <person name="Brown T."/>
            <person name="Elewa A."/>
            <person name="Iarovenko S."/>
            <person name="Subramanian E."/>
            <person name="Araus A.J."/>
            <person name="Petzold A."/>
            <person name="Susuki M."/>
            <person name="Suzuki K.-i.T."/>
            <person name="Hayashi T."/>
            <person name="Toyoda A."/>
            <person name="Oliveira C."/>
            <person name="Osipova E."/>
            <person name="Leigh N.D."/>
            <person name="Simon A."/>
            <person name="Yun M.H."/>
        </authorList>
    </citation>
    <scope>NUCLEOTIDE SEQUENCE</scope>
    <source>
        <strain evidence="1">20211129_DDA</strain>
        <tissue evidence="1">Liver</tissue>
    </source>
</reference>
<comment type="caution">
    <text evidence="1">The sequence shown here is derived from an EMBL/GenBank/DDBJ whole genome shotgun (WGS) entry which is preliminary data.</text>
</comment>
<gene>
    <name evidence="1" type="ORF">NDU88_000685</name>
</gene>
<evidence type="ECO:0000313" key="1">
    <source>
        <dbReference type="EMBL" id="KAJ1080486.1"/>
    </source>
</evidence>
<proteinExistence type="predicted"/>
<sequence length="72" mass="8148">MLDYLGKPHWYNNDYRCPFTDAGAGVASGLCVRRRAPAAVQCAPGLRSRRQPDPGVWNNELPLKFMEAENWI</sequence>
<dbReference type="AlphaFoldDB" id="A0AAV7KMQ3"/>
<evidence type="ECO:0000313" key="2">
    <source>
        <dbReference type="Proteomes" id="UP001066276"/>
    </source>
</evidence>
<name>A0AAV7KMQ3_PLEWA</name>
<protein>
    <submittedName>
        <fullName evidence="1">Uncharacterized protein</fullName>
    </submittedName>
</protein>
<accession>A0AAV7KMQ3</accession>
<dbReference type="EMBL" id="JANPWB010000016">
    <property type="protein sequence ID" value="KAJ1080486.1"/>
    <property type="molecule type" value="Genomic_DNA"/>
</dbReference>